<comment type="caution">
    <text evidence="5">Lacks conserved residue(s) required for the propagation of feature annotation.</text>
</comment>
<evidence type="ECO:0000256" key="7">
    <source>
        <dbReference type="RuleBase" id="RU003331"/>
    </source>
</evidence>
<dbReference type="EC" id="2.7.4.3" evidence="5 7"/>
<comment type="caution">
    <text evidence="9">The sequence shown here is derived from an EMBL/GenBank/DDBJ whole genome shotgun (WGS) entry which is preliminary data.</text>
</comment>
<keyword evidence="2 5" id="KW-0545">Nucleotide biosynthesis</keyword>
<keyword evidence="5" id="KW-0862">Zinc</keyword>
<keyword evidence="4 5" id="KW-0418">Kinase</keyword>
<dbReference type="Gene3D" id="3.40.50.300">
    <property type="entry name" value="P-loop containing nucleotide triphosphate hydrolases"/>
    <property type="match status" value="1"/>
</dbReference>
<dbReference type="HAMAP" id="MF_00235">
    <property type="entry name" value="Adenylate_kinase_Adk"/>
    <property type="match status" value="1"/>
</dbReference>
<evidence type="ECO:0000256" key="5">
    <source>
        <dbReference type="HAMAP-Rule" id="MF_00235"/>
    </source>
</evidence>
<protein>
    <recommendedName>
        <fullName evidence="5 7">Adenylate kinase</fullName>
        <shortName evidence="5">AK</shortName>
        <ecNumber evidence="5 7">2.7.4.3</ecNumber>
    </recommendedName>
    <alternativeName>
        <fullName evidence="5">ATP-AMP transphosphorylase</fullName>
    </alternativeName>
    <alternativeName>
        <fullName evidence="5">ATP:AMP phosphotransferase</fullName>
    </alternativeName>
    <alternativeName>
        <fullName evidence="5">Adenylate monophosphate kinase</fullName>
    </alternativeName>
</protein>
<feature type="binding site" evidence="5">
    <location>
        <position position="125"/>
    </location>
    <ligand>
        <name>Zn(2+)</name>
        <dbReference type="ChEBI" id="CHEBI:29105"/>
        <note>structural</note>
    </ligand>
</feature>
<dbReference type="EMBL" id="LCBS01000002">
    <property type="protein sequence ID" value="KKS17462.1"/>
    <property type="molecule type" value="Genomic_DNA"/>
</dbReference>
<feature type="domain" description="Adenylate kinase active site lid" evidence="8">
    <location>
        <begin position="119"/>
        <end position="154"/>
    </location>
</feature>
<dbReference type="InterPro" id="IPR000850">
    <property type="entry name" value="Adenylat/UMP-CMP_kin"/>
</dbReference>
<comment type="domain">
    <text evidence="5">Consists of three domains, a large central CORE domain and two small peripheral domains, NMPbind and LID, which undergo movements during catalysis. The LID domain closes over the site of phosphoryl transfer upon ATP binding. Assembling and dissambling the active center during each catalytic cycle provides an effective means to prevent ATP hydrolysis. Some bacteria have evolved a zinc-coordinating structure that stabilizes the LID domain.</text>
</comment>
<dbReference type="PANTHER" id="PTHR23359">
    <property type="entry name" value="NUCLEOTIDE KINASE"/>
    <property type="match status" value="1"/>
</dbReference>
<feature type="binding site" evidence="5">
    <location>
        <begin position="128"/>
        <end position="129"/>
    </location>
    <ligand>
        <name>ATP</name>
        <dbReference type="ChEBI" id="CHEBI:30616"/>
    </ligand>
</feature>
<dbReference type="GO" id="GO:0004017">
    <property type="term" value="F:AMP kinase activity"/>
    <property type="evidence" value="ECO:0007669"/>
    <property type="project" value="UniProtKB-UniRule"/>
</dbReference>
<dbReference type="Proteomes" id="UP000034163">
    <property type="component" value="Unassembled WGS sequence"/>
</dbReference>
<comment type="subunit">
    <text evidence="5 7">Monomer.</text>
</comment>
<evidence type="ECO:0000256" key="1">
    <source>
        <dbReference type="ARBA" id="ARBA00022679"/>
    </source>
</evidence>
<dbReference type="GO" id="GO:0005524">
    <property type="term" value="F:ATP binding"/>
    <property type="evidence" value="ECO:0007669"/>
    <property type="project" value="UniProtKB-UniRule"/>
</dbReference>
<dbReference type="UniPathway" id="UPA00588">
    <property type="reaction ID" value="UER00649"/>
</dbReference>
<dbReference type="InterPro" id="IPR007862">
    <property type="entry name" value="Adenylate_kinase_lid-dom"/>
</dbReference>
<dbReference type="AlphaFoldDB" id="A0A0G0WZ76"/>
<feature type="binding site" evidence="5">
    <location>
        <position position="145"/>
    </location>
    <ligand>
        <name>Zn(2+)</name>
        <dbReference type="ChEBI" id="CHEBI:29105"/>
        <note>structural</note>
    </ligand>
</feature>
<dbReference type="SUPFAM" id="SSF57774">
    <property type="entry name" value="Microbial and mitochondrial ADK, insert 'zinc finger' domain"/>
    <property type="match status" value="1"/>
</dbReference>
<feature type="binding site" evidence="5">
    <location>
        <begin position="56"/>
        <end position="58"/>
    </location>
    <ligand>
        <name>AMP</name>
        <dbReference type="ChEBI" id="CHEBI:456215"/>
    </ligand>
</feature>
<feature type="binding site" evidence="5">
    <location>
        <position position="122"/>
    </location>
    <ligand>
        <name>Zn(2+)</name>
        <dbReference type="ChEBI" id="CHEBI:29105"/>
        <note>structural</note>
    </ligand>
</feature>
<evidence type="ECO:0000259" key="8">
    <source>
        <dbReference type="Pfam" id="PF05191"/>
    </source>
</evidence>
<dbReference type="PATRIC" id="fig|1619112.3.peg.166"/>
<dbReference type="CDD" id="cd01428">
    <property type="entry name" value="ADK"/>
    <property type="match status" value="1"/>
</dbReference>
<feature type="region of interest" description="LID" evidence="5">
    <location>
        <begin position="118"/>
        <end position="155"/>
    </location>
</feature>
<dbReference type="InterPro" id="IPR036193">
    <property type="entry name" value="ADK_active_lid_dom_sf"/>
</dbReference>
<reference evidence="9 10" key="1">
    <citation type="journal article" date="2015" name="Nature">
        <title>rRNA introns, odd ribosomes, and small enigmatic genomes across a large radiation of phyla.</title>
        <authorList>
            <person name="Brown C.T."/>
            <person name="Hug L.A."/>
            <person name="Thomas B.C."/>
            <person name="Sharon I."/>
            <person name="Castelle C.J."/>
            <person name="Singh A."/>
            <person name="Wilkins M.J."/>
            <person name="Williams K.H."/>
            <person name="Banfield J.F."/>
        </authorList>
    </citation>
    <scope>NUCLEOTIDE SEQUENCE [LARGE SCALE GENOMIC DNA]</scope>
</reference>
<keyword evidence="5" id="KW-0479">Metal-binding</keyword>
<evidence type="ECO:0000256" key="3">
    <source>
        <dbReference type="ARBA" id="ARBA00022741"/>
    </source>
</evidence>
<feature type="binding site" evidence="5">
    <location>
        <position position="119"/>
    </location>
    <ligand>
        <name>ATP</name>
        <dbReference type="ChEBI" id="CHEBI:30616"/>
    </ligand>
</feature>
<keyword evidence="5 7" id="KW-0067">ATP-binding</keyword>
<dbReference type="InterPro" id="IPR027417">
    <property type="entry name" value="P-loop_NTPase"/>
</dbReference>
<dbReference type="GO" id="GO:0008270">
    <property type="term" value="F:zinc ion binding"/>
    <property type="evidence" value="ECO:0007669"/>
    <property type="project" value="UniProtKB-UniRule"/>
</dbReference>
<feature type="binding site" evidence="5">
    <location>
        <position position="142"/>
    </location>
    <ligand>
        <name>Zn(2+)</name>
        <dbReference type="ChEBI" id="CHEBI:29105"/>
        <note>structural</note>
    </ligand>
</feature>
<evidence type="ECO:0000313" key="9">
    <source>
        <dbReference type="EMBL" id="KKS17462.1"/>
    </source>
</evidence>
<feature type="binding site" evidence="5">
    <location>
        <position position="191"/>
    </location>
    <ligand>
        <name>ATP</name>
        <dbReference type="ChEBI" id="CHEBI:30616"/>
    </ligand>
</feature>
<proteinExistence type="inferred from homology"/>
<feature type="binding site" evidence="5">
    <location>
        <begin position="10"/>
        <end position="15"/>
    </location>
    <ligand>
        <name>ATP</name>
        <dbReference type="ChEBI" id="CHEBI:30616"/>
    </ligand>
</feature>
<dbReference type="GO" id="GO:0005737">
    <property type="term" value="C:cytoplasm"/>
    <property type="evidence" value="ECO:0007669"/>
    <property type="project" value="UniProtKB-SubCell"/>
</dbReference>
<dbReference type="Pfam" id="PF00406">
    <property type="entry name" value="ADK"/>
    <property type="match status" value="1"/>
</dbReference>
<organism evidence="9 10">
    <name type="scientific">candidate division WWE3 bacterium GW2011_GWB1_41_6</name>
    <dbReference type="NCBI Taxonomy" id="1619112"/>
    <lineage>
        <taxon>Bacteria</taxon>
        <taxon>Katanobacteria</taxon>
    </lineage>
</organism>
<comment type="similarity">
    <text evidence="5 6">Belongs to the adenylate kinase family.</text>
</comment>
<dbReference type="SUPFAM" id="SSF52540">
    <property type="entry name" value="P-loop containing nucleoside triphosphate hydrolases"/>
    <property type="match status" value="1"/>
</dbReference>
<evidence type="ECO:0000256" key="4">
    <source>
        <dbReference type="ARBA" id="ARBA00022777"/>
    </source>
</evidence>
<gene>
    <name evidence="5" type="primary">adk</name>
    <name evidence="9" type="ORF">UU72_C0002G0045</name>
</gene>
<feature type="binding site" evidence="5">
    <location>
        <position position="163"/>
    </location>
    <ligand>
        <name>AMP</name>
        <dbReference type="ChEBI" id="CHEBI:456215"/>
    </ligand>
</feature>
<comment type="pathway">
    <text evidence="5">Purine metabolism; AMP biosynthesis via salvage pathway; AMP from ADP: step 1/1.</text>
</comment>
<keyword evidence="5" id="KW-0963">Cytoplasm</keyword>
<sequence length="206" mass="22996">MKILLMGPPASGKGTVGQKLSDRLKLPLIQVGQVCRNIPENHPRYDEVKAEMDSGGLVPQDIVAELLEKRVKEPDCSNGYILDGWGRTMIDLHYFNPGFDQVLVLNLSLESAIKRITSRRVCSNCGEVYNIVYIPPKVEGICDVCGGSLIQRDDDSKEVVERRYKLQWEDAVNVVTYFRDKGIVLDIDAEVSPDEVFSSVLSALKL</sequence>
<name>A0A0G0WZ76_UNCKA</name>
<accession>A0A0G0WZ76</accession>
<dbReference type="PRINTS" id="PR00094">
    <property type="entry name" value="ADENYLTKNASE"/>
</dbReference>
<feature type="binding site" evidence="5">
    <location>
        <position position="36"/>
    </location>
    <ligand>
        <name>AMP</name>
        <dbReference type="ChEBI" id="CHEBI:456215"/>
    </ligand>
</feature>
<dbReference type="GO" id="GO:0044209">
    <property type="term" value="P:AMP salvage"/>
    <property type="evidence" value="ECO:0007669"/>
    <property type="project" value="UniProtKB-UniRule"/>
</dbReference>
<dbReference type="Pfam" id="PF05191">
    <property type="entry name" value="ADK_lid"/>
    <property type="match status" value="1"/>
</dbReference>
<evidence type="ECO:0000313" key="10">
    <source>
        <dbReference type="Proteomes" id="UP000034163"/>
    </source>
</evidence>
<keyword evidence="3 5" id="KW-0547">Nucleotide-binding</keyword>
<comment type="catalytic activity">
    <reaction evidence="5 7">
        <text>AMP + ATP = 2 ADP</text>
        <dbReference type="Rhea" id="RHEA:12973"/>
        <dbReference type="ChEBI" id="CHEBI:30616"/>
        <dbReference type="ChEBI" id="CHEBI:456215"/>
        <dbReference type="ChEBI" id="CHEBI:456216"/>
        <dbReference type="EC" id="2.7.4.3"/>
    </reaction>
</comment>
<keyword evidence="1 5" id="KW-0808">Transferase</keyword>
<feature type="binding site" evidence="5">
    <location>
        <position position="152"/>
    </location>
    <ligand>
        <name>AMP</name>
        <dbReference type="ChEBI" id="CHEBI:456215"/>
    </ligand>
</feature>
<comment type="function">
    <text evidence="5">Catalyzes the reversible transfer of the terminal phosphate group between ATP and AMP. Plays an important role in cellular energy homeostasis and in adenine nucleotide metabolism.</text>
</comment>
<comment type="subcellular location">
    <subcellularLocation>
        <location evidence="5 7">Cytoplasm</location>
    </subcellularLocation>
</comment>
<evidence type="ECO:0000256" key="2">
    <source>
        <dbReference type="ARBA" id="ARBA00022727"/>
    </source>
</evidence>
<evidence type="ECO:0000256" key="6">
    <source>
        <dbReference type="RuleBase" id="RU003330"/>
    </source>
</evidence>